<feature type="binding site" evidence="13">
    <location>
        <begin position="250"/>
        <end position="253"/>
    </location>
    <ligand>
        <name>NADP(+)</name>
        <dbReference type="ChEBI" id="CHEBI:58349"/>
    </ligand>
</feature>
<dbReference type="SUPFAM" id="SSF54862">
    <property type="entry name" value="4Fe-4S ferredoxins"/>
    <property type="match status" value="1"/>
</dbReference>
<keyword evidence="4" id="KW-0285">Flavoprotein</keyword>
<keyword evidence="9" id="KW-0408">Iron</keyword>
<dbReference type="Pfam" id="PF07992">
    <property type="entry name" value="Pyr_redox_2"/>
    <property type="match status" value="1"/>
</dbReference>
<evidence type="ECO:0000259" key="14">
    <source>
        <dbReference type="PROSITE" id="PS51379"/>
    </source>
</evidence>
<dbReference type="Proteomes" id="UP000267536">
    <property type="component" value="Unassembled WGS sequence"/>
</dbReference>
<name>A0A3N4G2I6_9ACTN</name>
<dbReference type="Gene3D" id="3.50.50.60">
    <property type="entry name" value="FAD/NAD(P)-binding domain"/>
    <property type="match status" value="1"/>
</dbReference>
<evidence type="ECO:0000256" key="12">
    <source>
        <dbReference type="PIRSR" id="PIRSR000362-1"/>
    </source>
</evidence>
<dbReference type="RefSeq" id="WP_123932509.1">
    <property type="nucleotide sequence ID" value="NZ_JBPSDP010000019.1"/>
</dbReference>
<dbReference type="EC" id="1.18.1.2" evidence="3"/>
<keyword evidence="16" id="KW-1185">Reference proteome</keyword>
<evidence type="ECO:0000256" key="7">
    <source>
        <dbReference type="ARBA" id="ARBA00022857"/>
    </source>
</evidence>
<feature type="binding site" evidence="12">
    <location>
        <position position="179"/>
    </location>
    <ligand>
        <name>FAD</name>
        <dbReference type="ChEBI" id="CHEBI:57692"/>
    </ligand>
</feature>
<evidence type="ECO:0000256" key="10">
    <source>
        <dbReference type="ARBA" id="ARBA00023014"/>
    </source>
</evidence>
<dbReference type="InterPro" id="IPR017900">
    <property type="entry name" value="4Fe4S_Fe_S_CS"/>
</dbReference>
<feature type="binding site" evidence="12">
    <location>
        <position position="115"/>
    </location>
    <ligand>
        <name>FAD</name>
        <dbReference type="ChEBI" id="CHEBI:57692"/>
    </ligand>
</feature>
<sequence>MAHVITRPCCNDASCVSVCPVNCIHPTPDEPEFFTAEMLFIDPETCIDCGACIDECPVEAIIPDDQLEEKDEPYLQINADYYNDHDVEGGLVPPKKAPQLPDGPLHVAIVGAGPAAFYAAEDLVRRPQISVDMFDRLPTPYGLVRAGVAPDHAATKGVESGFASTAAKKNFTYHLDVEVGKHISHDELAQRYHAVIYAVGAPTDRRLGIDGEDLPNSLPATEFVAWYNGHPDYADLAVDLSAQRAVVVGNGNVALDVARILVTDPDDLARTDIADHALAALRDSQITEVVLLGRRGVAQAAYTNSEFLALGDVDGVDVIVDPQELVLDAATQEALDDGTLDSTIATKIRLAREFSGRPTTPGNRRIVFRFMASPRSINGSGDEATGGVQSVTCARNVYADATGANVAITPTEDHDDIDAGLVLRAIGYRGVPITDLPFDEGHGVVPNTEGRVTAGVDGEVIPGVYVAGWIKRGATGGIGRNRLCGQETAESVIGDFVAGTLPEPTASRDDVAALVTDRGAHRIDLAGWKRIDLAERDAGKTAGRRRVKLVDIRALEKAAEAEPA</sequence>
<comment type="catalytic activity">
    <reaction evidence="11">
        <text>2 reduced [2Fe-2S]-[ferredoxin] + NADP(+) + H(+) = 2 oxidized [2Fe-2S]-[ferredoxin] + NADPH</text>
        <dbReference type="Rhea" id="RHEA:20125"/>
        <dbReference type="Rhea" id="RHEA-COMP:10000"/>
        <dbReference type="Rhea" id="RHEA-COMP:10001"/>
        <dbReference type="ChEBI" id="CHEBI:15378"/>
        <dbReference type="ChEBI" id="CHEBI:33737"/>
        <dbReference type="ChEBI" id="CHEBI:33738"/>
        <dbReference type="ChEBI" id="CHEBI:57783"/>
        <dbReference type="ChEBI" id="CHEBI:58349"/>
        <dbReference type="EC" id="1.18.1.2"/>
    </reaction>
</comment>
<dbReference type="InterPro" id="IPR021163">
    <property type="entry name" value="Ferredox_Rdtase_adrenod"/>
</dbReference>
<evidence type="ECO:0000256" key="6">
    <source>
        <dbReference type="ARBA" id="ARBA00022827"/>
    </source>
</evidence>
<comment type="caution">
    <text evidence="15">The sequence shown here is derived from an EMBL/GenBank/DDBJ whole genome shotgun (WGS) entry which is preliminary data.</text>
</comment>
<evidence type="ECO:0000256" key="9">
    <source>
        <dbReference type="ARBA" id="ARBA00023004"/>
    </source>
</evidence>
<dbReference type="InterPro" id="IPR017896">
    <property type="entry name" value="4Fe4S_Fe-S-bd"/>
</dbReference>
<organism evidence="15 16">
    <name type="scientific">Gordonia oryzae</name>
    <dbReference type="NCBI Taxonomy" id="2487349"/>
    <lineage>
        <taxon>Bacteria</taxon>
        <taxon>Bacillati</taxon>
        <taxon>Actinomycetota</taxon>
        <taxon>Actinomycetes</taxon>
        <taxon>Mycobacteriales</taxon>
        <taxon>Gordoniaceae</taxon>
        <taxon>Gordonia</taxon>
    </lineage>
</organism>
<dbReference type="SUPFAM" id="SSF51971">
    <property type="entry name" value="Nucleotide-binding domain"/>
    <property type="match status" value="1"/>
</dbReference>
<evidence type="ECO:0000256" key="1">
    <source>
        <dbReference type="ARBA" id="ARBA00001974"/>
    </source>
</evidence>
<comment type="cofactor">
    <cofactor evidence="1 12">
        <name>FAD</name>
        <dbReference type="ChEBI" id="CHEBI:57692"/>
    </cofactor>
</comment>
<keyword evidence="6 12" id="KW-0274">FAD</keyword>
<dbReference type="Gene3D" id="3.30.70.20">
    <property type="match status" value="1"/>
</dbReference>
<dbReference type="PRINTS" id="PR00419">
    <property type="entry name" value="ADXRDTASE"/>
</dbReference>
<evidence type="ECO:0000313" key="15">
    <source>
        <dbReference type="EMBL" id="RPA57169.1"/>
    </source>
</evidence>
<feature type="domain" description="4Fe-4S ferredoxin-type" evidence="14">
    <location>
        <begin position="37"/>
        <end position="66"/>
    </location>
</feature>
<keyword evidence="7 13" id="KW-0521">NADP</keyword>
<dbReference type="PANTHER" id="PTHR48467">
    <property type="entry name" value="GLUTAMATE SYNTHASE 1 [NADH], CHLOROPLASTIC-LIKE"/>
    <property type="match status" value="1"/>
</dbReference>
<reference evidence="15 16" key="1">
    <citation type="submission" date="2018-11" db="EMBL/GenBank/DDBJ databases">
        <title>Draft genome sequence of Gordonia sp. RS15-1S isolated from rice stems.</title>
        <authorList>
            <person name="Muangham S."/>
        </authorList>
    </citation>
    <scope>NUCLEOTIDE SEQUENCE [LARGE SCALE GENOMIC DNA]</scope>
    <source>
        <strain evidence="15 16">RS15-1S</strain>
    </source>
</reference>
<dbReference type="PROSITE" id="PS00198">
    <property type="entry name" value="4FE4S_FER_1"/>
    <property type="match status" value="1"/>
</dbReference>
<evidence type="ECO:0000313" key="16">
    <source>
        <dbReference type="Proteomes" id="UP000267536"/>
    </source>
</evidence>
<accession>A0A3N4G2I6</accession>
<keyword evidence="8" id="KW-0560">Oxidoreductase</keyword>
<evidence type="ECO:0000256" key="3">
    <source>
        <dbReference type="ARBA" id="ARBA00013223"/>
    </source>
</evidence>
<dbReference type="Gene3D" id="3.40.50.720">
    <property type="entry name" value="NAD(P)-binding Rossmann-like Domain"/>
    <property type="match status" value="1"/>
</dbReference>
<evidence type="ECO:0000256" key="8">
    <source>
        <dbReference type="ARBA" id="ARBA00023002"/>
    </source>
</evidence>
<evidence type="ECO:0000256" key="11">
    <source>
        <dbReference type="ARBA" id="ARBA00047776"/>
    </source>
</evidence>
<dbReference type="GO" id="GO:0046872">
    <property type="term" value="F:metal ion binding"/>
    <property type="evidence" value="ECO:0007669"/>
    <property type="project" value="UniProtKB-KW"/>
</dbReference>
<dbReference type="Pfam" id="PF00037">
    <property type="entry name" value="Fer4"/>
    <property type="match status" value="1"/>
</dbReference>
<evidence type="ECO:0000256" key="2">
    <source>
        <dbReference type="ARBA" id="ARBA00008312"/>
    </source>
</evidence>
<keyword evidence="5" id="KW-0479">Metal-binding</keyword>
<evidence type="ECO:0000256" key="5">
    <source>
        <dbReference type="ARBA" id="ARBA00022723"/>
    </source>
</evidence>
<dbReference type="EMBL" id="RKMH01000018">
    <property type="protein sequence ID" value="RPA57169.1"/>
    <property type="molecule type" value="Genomic_DNA"/>
</dbReference>
<feature type="binding site" evidence="12">
    <location>
        <position position="143"/>
    </location>
    <ligand>
        <name>FAD</name>
        <dbReference type="ChEBI" id="CHEBI:57692"/>
    </ligand>
</feature>
<feature type="binding site" evidence="13">
    <location>
        <position position="306"/>
    </location>
    <ligand>
        <name>NADP(+)</name>
        <dbReference type="ChEBI" id="CHEBI:58349"/>
    </ligand>
</feature>
<dbReference type="PANTHER" id="PTHR48467:SF1">
    <property type="entry name" value="GLUTAMATE SYNTHASE 1 [NADH], CHLOROPLASTIC-LIKE"/>
    <property type="match status" value="1"/>
</dbReference>
<gene>
    <name evidence="15" type="ORF">EF294_19200</name>
</gene>
<dbReference type="InterPro" id="IPR055275">
    <property type="entry name" value="Ferredox_Rdtase"/>
</dbReference>
<dbReference type="PIRSF" id="PIRSF000362">
    <property type="entry name" value="FNR"/>
    <property type="match status" value="1"/>
</dbReference>
<feature type="binding site" evidence="12">
    <location>
        <begin position="476"/>
        <end position="478"/>
    </location>
    <ligand>
        <name>FAD</name>
        <dbReference type="ChEBI" id="CHEBI:57692"/>
    </ligand>
</feature>
<dbReference type="InterPro" id="IPR036188">
    <property type="entry name" value="FAD/NAD-bd_sf"/>
</dbReference>
<protein>
    <recommendedName>
        <fullName evidence="3">ferredoxin--NADP(+) reductase</fullName>
        <ecNumber evidence="3">1.18.1.2</ecNumber>
    </recommendedName>
</protein>
<dbReference type="AlphaFoldDB" id="A0A3N4G2I6"/>
<evidence type="ECO:0000256" key="4">
    <source>
        <dbReference type="ARBA" id="ARBA00022630"/>
    </source>
</evidence>
<dbReference type="GO" id="GO:0004324">
    <property type="term" value="F:ferredoxin-NADP+ reductase activity"/>
    <property type="evidence" value="ECO:0007669"/>
    <property type="project" value="UniProtKB-EC"/>
</dbReference>
<dbReference type="InterPro" id="IPR023753">
    <property type="entry name" value="FAD/NAD-binding_dom"/>
</dbReference>
<evidence type="ECO:0000256" key="13">
    <source>
        <dbReference type="PIRSR" id="PIRSR000362-2"/>
    </source>
</evidence>
<dbReference type="PROSITE" id="PS51379">
    <property type="entry name" value="4FE4S_FER_2"/>
    <property type="match status" value="1"/>
</dbReference>
<dbReference type="OrthoDB" id="289202at2"/>
<keyword evidence="10" id="KW-0411">Iron-sulfur</keyword>
<feature type="binding site" evidence="13">
    <location>
        <begin position="294"/>
        <end position="295"/>
    </location>
    <ligand>
        <name>NADP(+)</name>
        <dbReference type="ChEBI" id="CHEBI:58349"/>
    </ligand>
</feature>
<proteinExistence type="inferred from homology"/>
<feature type="binding site" evidence="12">
    <location>
        <position position="469"/>
    </location>
    <ligand>
        <name>FAD</name>
        <dbReference type="ChEBI" id="CHEBI:57692"/>
    </ligand>
</feature>
<comment type="similarity">
    <text evidence="2">Belongs to the ferredoxin--NADP reductase type 1 family.</text>
</comment>
<feature type="binding site" evidence="13">
    <location>
        <position position="476"/>
    </location>
    <ligand>
        <name>NADP(+)</name>
        <dbReference type="ChEBI" id="CHEBI:58349"/>
    </ligand>
</feature>
<dbReference type="GO" id="GO:0051536">
    <property type="term" value="F:iron-sulfur cluster binding"/>
    <property type="evidence" value="ECO:0007669"/>
    <property type="project" value="UniProtKB-KW"/>
</dbReference>